<comment type="caution">
    <text evidence="2">The sequence shown here is derived from an EMBL/GenBank/DDBJ whole genome shotgun (WGS) entry which is preliminary data.</text>
</comment>
<accession>A0A9P5N681</accession>
<evidence type="ECO:0000256" key="1">
    <source>
        <dbReference type="SAM" id="MobiDB-lite"/>
    </source>
</evidence>
<feature type="region of interest" description="Disordered" evidence="1">
    <location>
        <begin position="87"/>
        <end position="113"/>
    </location>
</feature>
<sequence>MAGRGRTLFRVFCQHQRTICLRLKLKHHTPWQRPTPNAPCSKQKQEKNVQRKRTGTFSKPPAGVFEEQGGHADIGCRFQSSTNTSLCVLPPEHHTKRRRRCASRRRSAPSPSLCALPRSPPRRGVSYLWVPVAARATAEDGPMFWTKVVGVDAVRASDRKLFPMLKWGGMEVELVASG</sequence>
<feature type="compositionally biased region" description="Polar residues" evidence="1">
    <location>
        <begin position="32"/>
        <end position="42"/>
    </location>
</feature>
<evidence type="ECO:0000313" key="3">
    <source>
        <dbReference type="Proteomes" id="UP000759537"/>
    </source>
</evidence>
<proteinExistence type="predicted"/>
<keyword evidence="3" id="KW-1185">Reference proteome</keyword>
<gene>
    <name evidence="2" type="ORF">DFH94DRAFT_23811</name>
</gene>
<dbReference type="Proteomes" id="UP000759537">
    <property type="component" value="Unassembled WGS sequence"/>
</dbReference>
<dbReference type="EMBL" id="WHVB01000001">
    <property type="protein sequence ID" value="KAF8487348.1"/>
    <property type="molecule type" value="Genomic_DNA"/>
</dbReference>
<name>A0A9P5N681_9AGAM</name>
<dbReference type="OrthoDB" id="428577at2759"/>
<feature type="region of interest" description="Disordered" evidence="1">
    <location>
        <begin position="31"/>
        <end position="64"/>
    </location>
</feature>
<feature type="compositionally biased region" description="Basic residues" evidence="1">
    <location>
        <begin position="94"/>
        <end position="107"/>
    </location>
</feature>
<reference evidence="2" key="1">
    <citation type="submission" date="2019-10" db="EMBL/GenBank/DDBJ databases">
        <authorList>
            <consortium name="DOE Joint Genome Institute"/>
            <person name="Kuo A."/>
            <person name="Miyauchi S."/>
            <person name="Kiss E."/>
            <person name="Drula E."/>
            <person name="Kohler A."/>
            <person name="Sanchez-Garcia M."/>
            <person name="Andreopoulos B."/>
            <person name="Barry K.W."/>
            <person name="Bonito G."/>
            <person name="Buee M."/>
            <person name="Carver A."/>
            <person name="Chen C."/>
            <person name="Cichocki N."/>
            <person name="Clum A."/>
            <person name="Culley D."/>
            <person name="Crous P.W."/>
            <person name="Fauchery L."/>
            <person name="Girlanda M."/>
            <person name="Hayes R."/>
            <person name="Keri Z."/>
            <person name="LaButti K."/>
            <person name="Lipzen A."/>
            <person name="Lombard V."/>
            <person name="Magnuson J."/>
            <person name="Maillard F."/>
            <person name="Morin E."/>
            <person name="Murat C."/>
            <person name="Nolan M."/>
            <person name="Ohm R."/>
            <person name="Pangilinan J."/>
            <person name="Pereira M."/>
            <person name="Perotto S."/>
            <person name="Peter M."/>
            <person name="Riley R."/>
            <person name="Sitrit Y."/>
            <person name="Stielow B."/>
            <person name="Szollosi G."/>
            <person name="Zifcakova L."/>
            <person name="Stursova M."/>
            <person name="Spatafora J.W."/>
            <person name="Tedersoo L."/>
            <person name="Vaario L.-M."/>
            <person name="Yamada A."/>
            <person name="Yan M."/>
            <person name="Wang P."/>
            <person name="Xu J."/>
            <person name="Bruns T."/>
            <person name="Baldrian P."/>
            <person name="Vilgalys R."/>
            <person name="Henrissat B."/>
            <person name="Grigoriev I.V."/>
            <person name="Hibbett D."/>
            <person name="Nagy L.G."/>
            <person name="Martin F.M."/>
        </authorList>
    </citation>
    <scope>NUCLEOTIDE SEQUENCE</scope>
    <source>
        <strain evidence="2">Prilba</strain>
    </source>
</reference>
<evidence type="ECO:0000313" key="2">
    <source>
        <dbReference type="EMBL" id="KAF8487348.1"/>
    </source>
</evidence>
<organism evidence="2 3">
    <name type="scientific">Russula ochroleuca</name>
    <dbReference type="NCBI Taxonomy" id="152965"/>
    <lineage>
        <taxon>Eukaryota</taxon>
        <taxon>Fungi</taxon>
        <taxon>Dikarya</taxon>
        <taxon>Basidiomycota</taxon>
        <taxon>Agaricomycotina</taxon>
        <taxon>Agaricomycetes</taxon>
        <taxon>Russulales</taxon>
        <taxon>Russulaceae</taxon>
        <taxon>Russula</taxon>
    </lineage>
</organism>
<protein>
    <submittedName>
        <fullName evidence="2">Uncharacterized protein</fullName>
    </submittedName>
</protein>
<dbReference type="AlphaFoldDB" id="A0A9P5N681"/>
<reference evidence="2" key="2">
    <citation type="journal article" date="2020" name="Nat. Commun.">
        <title>Large-scale genome sequencing of mycorrhizal fungi provides insights into the early evolution of symbiotic traits.</title>
        <authorList>
            <person name="Miyauchi S."/>
            <person name="Kiss E."/>
            <person name="Kuo A."/>
            <person name="Drula E."/>
            <person name="Kohler A."/>
            <person name="Sanchez-Garcia M."/>
            <person name="Morin E."/>
            <person name="Andreopoulos B."/>
            <person name="Barry K.W."/>
            <person name="Bonito G."/>
            <person name="Buee M."/>
            <person name="Carver A."/>
            <person name="Chen C."/>
            <person name="Cichocki N."/>
            <person name="Clum A."/>
            <person name="Culley D."/>
            <person name="Crous P.W."/>
            <person name="Fauchery L."/>
            <person name="Girlanda M."/>
            <person name="Hayes R.D."/>
            <person name="Keri Z."/>
            <person name="LaButti K."/>
            <person name="Lipzen A."/>
            <person name="Lombard V."/>
            <person name="Magnuson J."/>
            <person name="Maillard F."/>
            <person name="Murat C."/>
            <person name="Nolan M."/>
            <person name="Ohm R.A."/>
            <person name="Pangilinan J."/>
            <person name="Pereira M.F."/>
            <person name="Perotto S."/>
            <person name="Peter M."/>
            <person name="Pfister S."/>
            <person name="Riley R."/>
            <person name="Sitrit Y."/>
            <person name="Stielow J.B."/>
            <person name="Szollosi G."/>
            <person name="Zifcakova L."/>
            <person name="Stursova M."/>
            <person name="Spatafora J.W."/>
            <person name="Tedersoo L."/>
            <person name="Vaario L.M."/>
            <person name="Yamada A."/>
            <person name="Yan M."/>
            <person name="Wang P."/>
            <person name="Xu J."/>
            <person name="Bruns T."/>
            <person name="Baldrian P."/>
            <person name="Vilgalys R."/>
            <person name="Dunand C."/>
            <person name="Henrissat B."/>
            <person name="Grigoriev I.V."/>
            <person name="Hibbett D."/>
            <person name="Nagy L.G."/>
            <person name="Martin F.M."/>
        </authorList>
    </citation>
    <scope>NUCLEOTIDE SEQUENCE</scope>
    <source>
        <strain evidence="2">Prilba</strain>
    </source>
</reference>